<name>A0A0A9YZE2_LYGHE</name>
<dbReference type="EMBL" id="GBHO01006618">
    <property type="protein sequence ID" value="JAG36986.1"/>
    <property type="molecule type" value="Transcribed_RNA"/>
</dbReference>
<organism evidence="1">
    <name type="scientific">Lygus hesperus</name>
    <name type="common">Western plant bug</name>
    <dbReference type="NCBI Taxonomy" id="30085"/>
    <lineage>
        <taxon>Eukaryota</taxon>
        <taxon>Metazoa</taxon>
        <taxon>Ecdysozoa</taxon>
        <taxon>Arthropoda</taxon>
        <taxon>Hexapoda</taxon>
        <taxon>Insecta</taxon>
        <taxon>Pterygota</taxon>
        <taxon>Neoptera</taxon>
        <taxon>Paraneoptera</taxon>
        <taxon>Hemiptera</taxon>
        <taxon>Heteroptera</taxon>
        <taxon>Panheteroptera</taxon>
        <taxon>Cimicomorpha</taxon>
        <taxon>Miridae</taxon>
        <taxon>Mirini</taxon>
        <taxon>Lygus</taxon>
    </lineage>
</organism>
<gene>
    <name evidence="1" type="primary">rdgC_2</name>
    <name evidence="1" type="ORF">CM83_102950</name>
</gene>
<evidence type="ECO:0000313" key="1">
    <source>
        <dbReference type="EMBL" id="JAG36986.1"/>
    </source>
</evidence>
<proteinExistence type="predicted"/>
<dbReference type="AlphaFoldDB" id="A0A0A9YZE2"/>
<protein>
    <submittedName>
        <fullName evidence="1">Recombination-associated protein rdgC</fullName>
    </submittedName>
</protein>
<reference evidence="1" key="1">
    <citation type="journal article" date="2014" name="PLoS ONE">
        <title>Transcriptome-Based Identification of ABC Transporters in the Western Tarnished Plant Bug Lygus hesperus.</title>
        <authorList>
            <person name="Hull J.J."/>
            <person name="Chaney K."/>
            <person name="Geib S.M."/>
            <person name="Fabrick J.A."/>
            <person name="Brent C.S."/>
            <person name="Walsh D."/>
            <person name="Lavine L.C."/>
        </authorList>
    </citation>
    <scope>NUCLEOTIDE SEQUENCE</scope>
</reference>
<reference evidence="1" key="2">
    <citation type="submission" date="2014-07" db="EMBL/GenBank/DDBJ databases">
        <authorList>
            <person name="Hull J."/>
        </authorList>
    </citation>
    <scope>NUCLEOTIDE SEQUENCE</scope>
</reference>
<feature type="non-terminal residue" evidence="1">
    <location>
        <position position="123"/>
    </location>
</feature>
<feature type="non-terminal residue" evidence="1">
    <location>
        <position position="1"/>
    </location>
</feature>
<sequence length="123" mass="13914">REVSDVEAEVMSLPVHQGGMAIQNPTKADETFRTSQRAAQVLIESICSGNPLPYDEHQEHVAIALKEERKLKEEVLAQKASELIERLQPKQKRALDRTKNDSQWLSVLPMKSDGFDLSATQFR</sequence>
<accession>A0A0A9YZE2</accession>